<dbReference type="Gene3D" id="2.170.130.10">
    <property type="entry name" value="TonB-dependent receptor, plug domain"/>
    <property type="match status" value="1"/>
</dbReference>
<dbReference type="Pfam" id="PF07715">
    <property type="entry name" value="Plug"/>
    <property type="match status" value="1"/>
</dbReference>
<dbReference type="EMBL" id="UOFI01000132">
    <property type="protein sequence ID" value="VAW68501.1"/>
    <property type="molecule type" value="Genomic_DNA"/>
</dbReference>
<evidence type="ECO:0000256" key="2">
    <source>
        <dbReference type="ARBA" id="ARBA00022448"/>
    </source>
</evidence>
<dbReference type="Pfam" id="PF00593">
    <property type="entry name" value="TonB_dep_Rec_b-barrel"/>
    <property type="match status" value="1"/>
</dbReference>
<dbReference type="PANTHER" id="PTHR30069">
    <property type="entry name" value="TONB-DEPENDENT OUTER MEMBRANE RECEPTOR"/>
    <property type="match status" value="1"/>
</dbReference>
<dbReference type="SUPFAM" id="SSF56935">
    <property type="entry name" value="Porins"/>
    <property type="match status" value="1"/>
</dbReference>
<sequence>MNKMTRDLVLLVSSGLLIFASELSAATPDNTLALLDAEDIYIEELPVIISATRLEQPLNEAPVATTIIDRQMIDASGAQTIADLLRLVPGFTVGYLNGNYQVATYHGQSDRFSKRVQLLIDGRSVYQPTLAGVSWSDLVITIDEIDRIEVIRGPNASTYGNNAFQAVISIITKHASEDQGQLAKVTVGSHDTLDALYRFGGSSDNLDYRVSVRTKNNDGTDLLDDFTETNAFNYRLDYQLNTSTSIFYQGGLQDSVYGDVQENALDGDNDVDITTAFQHIKLEHSFDNENSLSVQYYYNLTKDFKSELHGIVSLADLSVGTPFESILSNVDDFAVTETTDLKSERHDLEVNYYYNLLDSLRLISGASVRADKITAKNVFDPDTDDTLFLYRLFTHGEYRITPDWLLNAGVMLETNDISGTDVAPRLAIIHHLNEFHSMRLSVSRATRTPTIFDENGNVAFQQQLTENGGQPASPQLENLLGSDTLTDAIVYTSGNVQSEEITSYELGWMSQLLSNKLTIDTKIFYDKSKKLISDTDYPGSIPGENIGILDPESAGAIDFANVANTTTYGIEISANYQLSQDWRIYGFYAHTEIDAEETTANTTGAQSGRLEESVAANSFASILMKQWQNNLNTSLALYYVSDMDWMDRTHGRQLNKGNEFKDRSAEAYTRIDFILRKSIITDNGKINYSFILQNLAGDYYDYTRTSYTDASRQTVNVPGSKQDPRAYFELSYSFN</sequence>
<feature type="domain" description="TonB-dependent receptor-like beta-barrel" evidence="7">
    <location>
        <begin position="225"/>
        <end position="676"/>
    </location>
</feature>
<dbReference type="InterPro" id="IPR039426">
    <property type="entry name" value="TonB-dep_rcpt-like"/>
</dbReference>
<dbReference type="InterPro" id="IPR037066">
    <property type="entry name" value="Plug_dom_sf"/>
</dbReference>
<reference evidence="9" key="1">
    <citation type="submission" date="2018-06" db="EMBL/GenBank/DDBJ databases">
        <authorList>
            <person name="Zhirakovskaya E."/>
        </authorList>
    </citation>
    <scope>NUCLEOTIDE SEQUENCE</scope>
</reference>
<evidence type="ECO:0000256" key="4">
    <source>
        <dbReference type="ARBA" id="ARBA00023077"/>
    </source>
</evidence>
<accession>A0A3B0XLR0</accession>
<gene>
    <name evidence="9" type="ORF">MNBD_GAMMA09-3148</name>
</gene>
<feature type="domain" description="TonB-dependent receptor plug" evidence="8">
    <location>
        <begin position="58"/>
        <end position="166"/>
    </location>
</feature>
<evidence type="ECO:0000259" key="8">
    <source>
        <dbReference type="Pfam" id="PF07715"/>
    </source>
</evidence>
<dbReference type="GO" id="GO:0015344">
    <property type="term" value="F:siderophore uptake transmembrane transporter activity"/>
    <property type="evidence" value="ECO:0007669"/>
    <property type="project" value="TreeGrafter"/>
</dbReference>
<evidence type="ECO:0008006" key="10">
    <source>
        <dbReference type="Google" id="ProtNLM"/>
    </source>
</evidence>
<protein>
    <recommendedName>
        <fullName evidence="10">TonB-dependent receptor</fullName>
    </recommendedName>
</protein>
<dbReference type="InterPro" id="IPR012910">
    <property type="entry name" value="Plug_dom"/>
</dbReference>
<evidence type="ECO:0000256" key="5">
    <source>
        <dbReference type="ARBA" id="ARBA00023136"/>
    </source>
</evidence>
<dbReference type="GO" id="GO:0009279">
    <property type="term" value="C:cell outer membrane"/>
    <property type="evidence" value="ECO:0007669"/>
    <property type="project" value="UniProtKB-SubCell"/>
</dbReference>
<keyword evidence="5" id="KW-0472">Membrane</keyword>
<keyword evidence="2" id="KW-0813">Transport</keyword>
<keyword evidence="6" id="KW-0998">Cell outer membrane</keyword>
<name>A0A3B0XLR0_9ZZZZ</name>
<keyword evidence="4" id="KW-0798">TonB box</keyword>
<organism evidence="9">
    <name type="scientific">hydrothermal vent metagenome</name>
    <dbReference type="NCBI Taxonomy" id="652676"/>
    <lineage>
        <taxon>unclassified sequences</taxon>
        <taxon>metagenomes</taxon>
        <taxon>ecological metagenomes</taxon>
    </lineage>
</organism>
<keyword evidence="3" id="KW-0812">Transmembrane</keyword>
<evidence type="ECO:0000256" key="3">
    <source>
        <dbReference type="ARBA" id="ARBA00022692"/>
    </source>
</evidence>
<comment type="subcellular location">
    <subcellularLocation>
        <location evidence="1">Cell outer membrane</location>
        <topology evidence="1">Multi-pass membrane protein</topology>
    </subcellularLocation>
</comment>
<evidence type="ECO:0000256" key="6">
    <source>
        <dbReference type="ARBA" id="ARBA00023237"/>
    </source>
</evidence>
<evidence type="ECO:0000256" key="1">
    <source>
        <dbReference type="ARBA" id="ARBA00004571"/>
    </source>
</evidence>
<evidence type="ECO:0000313" key="9">
    <source>
        <dbReference type="EMBL" id="VAW68501.1"/>
    </source>
</evidence>
<dbReference type="Gene3D" id="2.40.170.20">
    <property type="entry name" value="TonB-dependent receptor, beta-barrel domain"/>
    <property type="match status" value="1"/>
</dbReference>
<dbReference type="InterPro" id="IPR036942">
    <property type="entry name" value="Beta-barrel_TonB_sf"/>
</dbReference>
<dbReference type="PANTHER" id="PTHR30069:SF27">
    <property type="entry name" value="BLL4766 PROTEIN"/>
    <property type="match status" value="1"/>
</dbReference>
<proteinExistence type="predicted"/>
<dbReference type="InterPro" id="IPR000531">
    <property type="entry name" value="Beta-barrel_TonB"/>
</dbReference>
<evidence type="ECO:0000259" key="7">
    <source>
        <dbReference type="Pfam" id="PF00593"/>
    </source>
</evidence>
<dbReference type="AlphaFoldDB" id="A0A3B0XLR0"/>
<dbReference type="GO" id="GO:0044718">
    <property type="term" value="P:siderophore transmembrane transport"/>
    <property type="evidence" value="ECO:0007669"/>
    <property type="project" value="TreeGrafter"/>
</dbReference>
<dbReference type="PROSITE" id="PS52016">
    <property type="entry name" value="TONB_DEPENDENT_REC_3"/>
    <property type="match status" value="1"/>
</dbReference>